<keyword evidence="3" id="KW-0902">Two-component regulatory system</keyword>
<dbReference type="Gene3D" id="3.40.50.2300">
    <property type="match status" value="1"/>
</dbReference>
<dbReference type="InterPro" id="IPR039420">
    <property type="entry name" value="WalR-like"/>
</dbReference>
<dbReference type="InterPro" id="IPR036388">
    <property type="entry name" value="WH-like_DNA-bd_sf"/>
</dbReference>
<protein>
    <recommendedName>
        <fullName evidence="1">Stage 0 sporulation protein A homolog</fullName>
    </recommendedName>
</protein>
<evidence type="ECO:0000256" key="1">
    <source>
        <dbReference type="ARBA" id="ARBA00018672"/>
    </source>
</evidence>
<evidence type="ECO:0000313" key="12">
    <source>
        <dbReference type="EMBL" id="HIR49684.1"/>
    </source>
</evidence>
<dbReference type="GO" id="GO:0005829">
    <property type="term" value="C:cytosol"/>
    <property type="evidence" value="ECO:0007669"/>
    <property type="project" value="TreeGrafter"/>
</dbReference>
<evidence type="ECO:0000259" key="11">
    <source>
        <dbReference type="PROSITE" id="PS51755"/>
    </source>
</evidence>
<dbReference type="Gene3D" id="1.10.10.10">
    <property type="entry name" value="Winged helix-like DNA-binding domain superfamily/Winged helix DNA-binding domain"/>
    <property type="match status" value="1"/>
</dbReference>
<comment type="function">
    <text evidence="7">May play the central regulatory role in sporulation. It may be an element of the effector pathway responsible for the activation of sporulation genes in response to nutritional stress. Spo0A may act in concert with spo0H (a sigma factor) to control the expression of some genes that are critical to the sporulation process.</text>
</comment>
<dbReference type="SUPFAM" id="SSF52172">
    <property type="entry name" value="CheY-like"/>
    <property type="match status" value="1"/>
</dbReference>
<accession>A0A9D1APH0</accession>
<dbReference type="SMART" id="SM00862">
    <property type="entry name" value="Trans_reg_C"/>
    <property type="match status" value="1"/>
</dbReference>
<evidence type="ECO:0000256" key="4">
    <source>
        <dbReference type="ARBA" id="ARBA00023015"/>
    </source>
</evidence>
<evidence type="ECO:0000256" key="6">
    <source>
        <dbReference type="ARBA" id="ARBA00023163"/>
    </source>
</evidence>
<dbReference type="GO" id="GO:0000156">
    <property type="term" value="F:phosphorelay response regulator activity"/>
    <property type="evidence" value="ECO:0007669"/>
    <property type="project" value="TreeGrafter"/>
</dbReference>
<dbReference type="PANTHER" id="PTHR48111">
    <property type="entry name" value="REGULATOR OF RPOS"/>
    <property type="match status" value="1"/>
</dbReference>
<dbReference type="PANTHER" id="PTHR48111:SF1">
    <property type="entry name" value="TWO-COMPONENT RESPONSE REGULATOR ORR33"/>
    <property type="match status" value="1"/>
</dbReference>
<feature type="domain" description="Response regulatory" evidence="10">
    <location>
        <begin position="3"/>
        <end position="115"/>
    </location>
</feature>
<keyword evidence="2 8" id="KW-0597">Phosphoprotein</keyword>
<evidence type="ECO:0000259" key="10">
    <source>
        <dbReference type="PROSITE" id="PS50110"/>
    </source>
</evidence>
<dbReference type="GO" id="GO:0032993">
    <property type="term" value="C:protein-DNA complex"/>
    <property type="evidence" value="ECO:0007669"/>
    <property type="project" value="TreeGrafter"/>
</dbReference>
<keyword evidence="4" id="KW-0805">Transcription regulation</keyword>
<evidence type="ECO:0000256" key="3">
    <source>
        <dbReference type="ARBA" id="ARBA00023012"/>
    </source>
</evidence>
<gene>
    <name evidence="12" type="ORF">IAA53_00115</name>
</gene>
<reference evidence="12" key="1">
    <citation type="submission" date="2020-10" db="EMBL/GenBank/DDBJ databases">
        <authorList>
            <person name="Gilroy R."/>
        </authorList>
    </citation>
    <scope>NUCLEOTIDE SEQUENCE</scope>
    <source>
        <strain evidence="12">ChiBcec15-4380</strain>
    </source>
</reference>
<evidence type="ECO:0000256" key="2">
    <source>
        <dbReference type="ARBA" id="ARBA00022553"/>
    </source>
</evidence>
<dbReference type="GO" id="GO:0006355">
    <property type="term" value="P:regulation of DNA-templated transcription"/>
    <property type="evidence" value="ECO:0007669"/>
    <property type="project" value="InterPro"/>
</dbReference>
<dbReference type="CDD" id="cd00383">
    <property type="entry name" value="trans_reg_C"/>
    <property type="match status" value="1"/>
</dbReference>
<dbReference type="AlphaFoldDB" id="A0A9D1APH0"/>
<name>A0A9D1APH0_9FIRM</name>
<organism evidence="12 13">
    <name type="scientific">Candidatus Avoscillospira avicola</name>
    <dbReference type="NCBI Taxonomy" id="2840706"/>
    <lineage>
        <taxon>Bacteria</taxon>
        <taxon>Bacillati</taxon>
        <taxon>Bacillota</taxon>
        <taxon>Clostridia</taxon>
        <taxon>Eubacteriales</taxon>
        <taxon>Oscillospiraceae</taxon>
        <taxon>Oscillospiraceae incertae sedis</taxon>
        <taxon>Candidatus Avoscillospira</taxon>
    </lineage>
</organism>
<evidence type="ECO:0000256" key="8">
    <source>
        <dbReference type="PROSITE-ProRule" id="PRU00169"/>
    </source>
</evidence>
<feature type="modified residue" description="4-aspartylphosphate" evidence="8">
    <location>
        <position position="52"/>
    </location>
</feature>
<dbReference type="GO" id="GO:0000976">
    <property type="term" value="F:transcription cis-regulatory region binding"/>
    <property type="evidence" value="ECO:0007669"/>
    <property type="project" value="TreeGrafter"/>
</dbReference>
<reference evidence="12" key="2">
    <citation type="journal article" date="2021" name="PeerJ">
        <title>Extensive microbial diversity within the chicken gut microbiome revealed by metagenomics and culture.</title>
        <authorList>
            <person name="Gilroy R."/>
            <person name="Ravi A."/>
            <person name="Getino M."/>
            <person name="Pursley I."/>
            <person name="Horton D.L."/>
            <person name="Alikhan N.F."/>
            <person name="Baker D."/>
            <person name="Gharbi K."/>
            <person name="Hall N."/>
            <person name="Watson M."/>
            <person name="Adriaenssens E.M."/>
            <person name="Foster-Nyarko E."/>
            <person name="Jarju S."/>
            <person name="Secka A."/>
            <person name="Antonio M."/>
            <person name="Oren A."/>
            <person name="Chaudhuri R.R."/>
            <person name="La Ragione R."/>
            <person name="Hildebrand F."/>
            <person name="Pallen M.J."/>
        </authorList>
    </citation>
    <scope>NUCLEOTIDE SEQUENCE</scope>
    <source>
        <strain evidence="12">ChiBcec15-4380</strain>
    </source>
</reference>
<dbReference type="Pfam" id="PF00072">
    <property type="entry name" value="Response_reg"/>
    <property type="match status" value="1"/>
</dbReference>
<evidence type="ECO:0000256" key="7">
    <source>
        <dbReference type="ARBA" id="ARBA00024867"/>
    </source>
</evidence>
<keyword evidence="6" id="KW-0804">Transcription</keyword>
<comment type="caution">
    <text evidence="12">The sequence shown here is derived from an EMBL/GenBank/DDBJ whole genome shotgun (WGS) entry which is preliminary data.</text>
</comment>
<dbReference type="EMBL" id="DVHE01000002">
    <property type="protein sequence ID" value="HIR49684.1"/>
    <property type="molecule type" value="Genomic_DNA"/>
</dbReference>
<evidence type="ECO:0000313" key="13">
    <source>
        <dbReference type="Proteomes" id="UP000824239"/>
    </source>
</evidence>
<dbReference type="InterPro" id="IPR001867">
    <property type="entry name" value="OmpR/PhoB-type_DNA-bd"/>
</dbReference>
<evidence type="ECO:0000256" key="5">
    <source>
        <dbReference type="ARBA" id="ARBA00023125"/>
    </source>
</evidence>
<dbReference type="InterPro" id="IPR001789">
    <property type="entry name" value="Sig_transdc_resp-reg_receiver"/>
</dbReference>
<dbReference type="SMART" id="SM00448">
    <property type="entry name" value="REC"/>
    <property type="match status" value="1"/>
</dbReference>
<keyword evidence="5 9" id="KW-0238">DNA-binding</keyword>
<sequence length="221" mass="24872">MYSILLVERESAAQKRHESALRAHGYRLIQASTAADCREMLRWHPVDLAVLDTALPDGGVALCRELKARYHFPILLISNRAESRYVVEGLRAGADDYLVTPCDTEVLVARVEARLRQEENRSRYICYGGLKLDTLSGCGYLDGHDLLLTQKEFTLLLLLARRAEAVVSTQEVLREIWSGGSVSDSRALWTLISRLRRKLKSESSHLEISSKRGSGYALEQI</sequence>
<dbReference type="PROSITE" id="PS50110">
    <property type="entry name" value="RESPONSE_REGULATORY"/>
    <property type="match status" value="1"/>
</dbReference>
<dbReference type="InterPro" id="IPR011006">
    <property type="entry name" value="CheY-like_superfamily"/>
</dbReference>
<dbReference type="Proteomes" id="UP000824239">
    <property type="component" value="Unassembled WGS sequence"/>
</dbReference>
<feature type="domain" description="OmpR/PhoB-type" evidence="11">
    <location>
        <begin position="122"/>
        <end position="220"/>
    </location>
</feature>
<dbReference type="Pfam" id="PF00486">
    <property type="entry name" value="Trans_reg_C"/>
    <property type="match status" value="1"/>
</dbReference>
<dbReference type="PROSITE" id="PS51755">
    <property type="entry name" value="OMPR_PHOB"/>
    <property type="match status" value="1"/>
</dbReference>
<proteinExistence type="predicted"/>
<dbReference type="Gene3D" id="6.10.250.690">
    <property type="match status" value="1"/>
</dbReference>
<feature type="DNA-binding region" description="OmpR/PhoB-type" evidence="9">
    <location>
        <begin position="122"/>
        <end position="220"/>
    </location>
</feature>
<evidence type="ECO:0000256" key="9">
    <source>
        <dbReference type="PROSITE-ProRule" id="PRU01091"/>
    </source>
</evidence>